<evidence type="ECO:0000259" key="7">
    <source>
        <dbReference type="PROSITE" id="PS50911"/>
    </source>
</evidence>
<evidence type="ECO:0000256" key="5">
    <source>
        <dbReference type="PROSITE-ProRule" id="PRU01240"/>
    </source>
</evidence>
<feature type="region of interest" description="Disordered" evidence="6">
    <location>
        <begin position="2063"/>
        <end position="2118"/>
    </location>
</feature>
<evidence type="ECO:0000256" key="2">
    <source>
        <dbReference type="ARBA" id="ARBA00022670"/>
    </source>
</evidence>
<dbReference type="Gene3D" id="2.60.120.380">
    <property type="match status" value="5"/>
</dbReference>
<name>A0A1U7I870_9CYAN</name>
<dbReference type="InterPro" id="IPR029058">
    <property type="entry name" value="AB_hydrolase_fold"/>
</dbReference>
<reference evidence="8 9" key="1">
    <citation type="submission" date="2016-11" db="EMBL/GenBank/DDBJ databases">
        <title>Draft Genome Sequences of Nine Cyanobacterial Strains from Diverse Habitats.</title>
        <authorList>
            <person name="Zhu T."/>
            <person name="Hou S."/>
            <person name="Lu X."/>
            <person name="Hess W.R."/>
        </authorList>
    </citation>
    <scope>NUCLEOTIDE SEQUENCE [LARGE SCALE GENOMIC DNA]</scope>
    <source>
        <strain evidence="8 9">IAM M-71</strain>
    </source>
</reference>
<comment type="similarity">
    <text evidence="1 5">Belongs to the peptidase S8 family.</text>
</comment>
<dbReference type="SUPFAM" id="SSF54001">
    <property type="entry name" value="Cysteine proteinases"/>
    <property type="match status" value="1"/>
</dbReference>
<proteinExistence type="inferred from homology"/>
<dbReference type="InterPro" id="IPR038765">
    <property type="entry name" value="Papain-like_cys_pep_sf"/>
</dbReference>
<evidence type="ECO:0000256" key="6">
    <source>
        <dbReference type="SAM" id="MobiDB-lite"/>
    </source>
</evidence>
<feature type="region of interest" description="Disordered" evidence="6">
    <location>
        <begin position="1903"/>
        <end position="1926"/>
    </location>
</feature>
<dbReference type="STRING" id="454136.NIES2119_25930"/>
<dbReference type="Pfam" id="PF05257">
    <property type="entry name" value="CHAP"/>
    <property type="match status" value="1"/>
</dbReference>
<dbReference type="InterPro" id="IPR015500">
    <property type="entry name" value="Peptidase_S8_subtilisin-rel"/>
</dbReference>
<dbReference type="GO" id="GO:0006508">
    <property type="term" value="P:proteolysis"/>
    <property type="evidence" value="ECO:0007669"/>
    <property type="project" value="UniProtKB-KW"/>
</dbReference>
<dbReference type="InterPro" id="IPR018247">
    <property type="entry name" value="EF_Hand_1_Ca_BS"/>
</dbReference>
<dbReference type="PANTHER" id="PTHR43806">
    <property type="entry name" value="PEPTIDASE S8"/>
    <property type="match status" value="1"/>
</dbReference>
<dbReference type="InterPro" id="IPR007280">
    <property type="entry name" value="Peptidase_C_arc/bac"/>
</dbReference>
<dbReference type="Pfam" id="PF13448">
    <property type="entry name" value="DUF4114"/>
    <property type="match status" value="1"/>
</dbReference>
<comment type="caution">
    <text evidence="8">The sequence shown here is derived from an EMBL/GenBank/DDBJ whole genome shotgun (WGS) entry which is preliminary data.</text>
</comment>
<keyword evidence="3 5" id="KW-0378">Hydrolase</keyword>
<dbReference type="InterPro" id="IPR007921">
    <property type="entry name" value="CHAP_dom"/>
</dbReference>
<dbReference type="PRINTS" id="PR00723">
    <property type="entry name" value="SUBTILISIN"/>
</dbReference>
<dbReference type="SUPFAM" id="SSF55486">
    <property type="entry name" value="Metalloproteases ('zincins'), catalytic domain"/>
    <property type="match status" value="1"/>
</dbReference>
<feature type="domain" description="Peptidase C51" evidence="7">
    <location>
        <begin position="1929"/>
        <end position="2060"/>
    </location>
</feature>
<evidence type="ECO:0000313" key="8">
    <source>
        <dbReference type="EMBL" id="OKH32577.1"/>
    </source>
</evidence>
<dbReference type="InterPro" id="IPR000209">
    <property type="entry name" value="Peptidase_S8/S53_dom"/>
</dbReference>
<dbReference type="InterPro" id="IPR036852">
    <property type="entry name" value="Peptidase_S8/S53_dom_sf"/>
</dbReference>
<evidence type="ECO:0000256" key="3">
    <source>
        <dbReference type="ARBA" id="ARBA00022801"/>
    </source>
</evidence>
<dbReference type="EMBL" id="MRCE01000038">
    <property type="protein sequence ID" value="OKH32577.1"/>
    <property type="molecule type" value="Genomic_DNA"/>
</dbReference>
<feature type="active site" description="Charge relay system" evidence="5">
    <location>
        <position position="590"/>
    </location>
</feature>
<dbReference type="SUPFAM" id="SSF52743">
    <property type="entry name" value="Subtilisin-like"/>
    <property type="match status" value="1"/>
</dbReference>
<keyword evidence="4 5" id="KW-0720">Serine protease</keyword>
<dbReference type="Gene3D" id="3.90.1720.10">
    <property type="entry name" value="endopeptidase domain like (from Nostoc punctiforme)"/>
    <property type="match status" value="1"/>
</dbReference>
<feature type="compositionally biased region" description="Gly residues" evidence="6">
    <location>
        <begin position="1908"/>
        <end position="1922"/>
    </location>
</feature>
<evidence type="ECO:0000256" key="1">
    <source>
        <dbReference type="ARBA" id="ARBA00011073"/>
    </source>
</evidence>
<dbReference type="InterPro" id="IPR024079">
    <property type="entry name" value="MetalloPept_cat_dom_sf"/>
</dbReference>
<dbReference type="GO" id="GO:0008237">
    <property type="term" value="F:metallopeptidase activity"/>
    <property type="evidence" value="ECO:0007669"/>
    <property type="project" value="InterPro"/>
</dbReference>
<sequence length="2539" mass="276855">MSNFEIGNLIGSQNYSDFVDSNDPNDIYNFSVGKTGAFSLSLNGLTANADVQLLNKNGNILYTSKANGKNPEAINVNDLVAGDYTVRVFQVSGKTNYNLSLTYSETNSSTDPITGLGIKSGYFTVGQSGEVTFDFVNDDSTYQSELAIFSLSGMDKFVPGSPEFIKEAARRALSNSVLGYTVISDPTEGAKYNVSSDKKNYNDGQYLGLKKFAMNPGDTFGLMLVPDGKVQEVFNKPHIVGKKRALFSLEIAQPTKKFHQAAIADVDGTGTAFAIEDRELDFWTDRDYNDLIFKVTGATGKAVGLDGAIDPKKDWRTTVAGKELLDYLKGNSPVNPTPVNPTPVDPTPIDPIVEDPTPEDPIAEDSTPQIDQNQPLIGVIDTGFNGNNPDLDYRRFLLGSDRISQDNNPLLSPVEKSEHGTHILGLIAATQGNEIGIDGINDKAPIWLGRAVGSGTWASSLIEFVDAAKQSGQKNAVVNLSLDLTQINPDGSVTTRYELTPKEREAIEYARQNHVLIVTAAGNDGGVMSVLGQASQEFDNIITVGASDGIDRANYSSYGAGLDILTEGGSLDNPVLSTVGNSVGKMAGTSVAAAKATGVASLVWAVNPDLNYRQVIDILNSTATDLKTQGWDSETGSGLLNSAAAVELAKKTVGQVYTPEPWVAPFTWDGEGKVTPTERATEGGISIATATQVTPFFSDNDKVDLTTPEKYYQFTVNQPGYVRWTLTRTNGSNEFPGATLVKADSTPGSFKFVPGGAMLSGSVDGQTTPISITNGVFVDPGTYYLRLRNGITNTVKNYNLSNQFIPDSVNAFQTPVNYSTTPYFDFSPDIQTKAFNGSSATGLNVSGQVEFKFGDLSKRTAKYGLEVKETGKLNFNVLSPNGMVEVRVEKFIGNEDKTENLAYYEFAANANYSNEITLNKGRYQIEIKANGDEVIPGQILQLPYTLTGVFSRLAPKVGEGNVPIGAGNFIKTVTSNGVDTHYYTNGHLSVQPKGTSTWYTSGTGDTIPLLGGTITPIEDTVKKYSFEYYYGNGTFLNGQYAGGGDYYKGYFYANDGFYFKDQRIAQTTFNSSGNKGFYKITDASLSGSSSDVGDVYITSYSDNDTSKGVFKTLNFDEALSNQGLGTEYGYIGSKFFDKDTELDLSDPDGNTSMSTSEYLQLNQATSGKSIGGGFDRADYYRFSLNQINDVSILLSGLTASSGFSVIQDLNNNGQFEPNESLGVSSGTATTQWIRTTFAAGNYYVRVFPDNPNDLNGKTNYNLKVSATPELPGNTFGQAYNVGLLNNYYGNPKSFTGALRTNHDTEDYYRFQLDRRSNVSLTLDGLITTRLGSAMVEGATPNTLLQLIRDTNNNGQIDAGEMRGSVFANPTQTGSINKSLEAGNYFVRVTPEGSNPVNTAYAITMSAQSRTIPTTRWNARFINRNPDNVADFNSYDFSNPTAVLDLGSQSSGDGKIRLYKDFGLNSPAFNVQSDNFAMEASTITRLEAGKLYKVTTKSDDGTQFFLTKVGSATTRKNLEQLGGWSNGDWRDRGADKPAKTIYLKVPESGDYVFDVQYYEKGIGSKIDVTLEENKSFVENTNGSEWYAGFYWWDKNQSEPPLKLYENPENEIGIVNLGSNVRDDGKNGIKFDWRDGIPKNDSRLPGDLFAIRAYTQADFEAGKEYRAFVKGDDGFQLFAKKAYTDKWYYFTDENKWEQNYGDLKEVRFKVPETGLYDLHFQFYEKYGDTNFDFYWEEVPPPQKPDIKIELVDHYNQFSPSQWAKIQQAAANWERIITKDKDSSGILRISVNKGQTDNPVWLADTIEDNAVNYRTNFSDPSVDLDGVDYHNNIRFNSNRLSYTENNNLFVRVAMHEIGNALGLPDDNSSLNLMNHDKLNPLITETMYKRLEELGYSVDRNAFVDWNESNNPGGGNPGGGNPGGGSNQPTISIPVNFNSPVYTTDNKFWLAGYGGPNCTWYANGRLKELGYQASVLDGMLGNAYQWDNLAPGAGATVSNQAQVGAITVWEPYHGGAGNLGHVAVVEQVNSDGSILISESNWLGQMYHTRTIYPNSAQWPDHFIVVPKVGGTTNPGSGNPGGGNSGGGNPGNGNPGGGNPDVGNPGGGNPGHGNPAPTPKDEFFSIGTLGELWDAGNRVSSTNRNDYYSFNIDKRSNLRADFNAIDTHARLSILGVPKQIDTSSGSASWILEPGNYQIKIEDTSGDTDYNFSLHRVNLVENVTEKGLTKGSKWNLLTQRFDSFDNDLPDRSGKVNLYHYNSSGRTSDPDQGIEPGKDTIVVIHGRGDSSAGTNIKNLLTTAASKYGSQYQILALDWQELATDNGQPPFTAARAITPVAEWAVNTLKKLGIAADKISLFGHSLGSYVSSEIGRLFGKVENLVAIDPAFPGHSYDIDGNTWDVDNTGDERRITEFKYTANHSLAFVVRDGGIDGIAGDGHTADKADNSLVISYDNWPWPNLSDAISPHNRAVDVVADALSKGYLKLENNVALPSDLLKDKYGDDGRHIQWTGTHEGRVTATRDGKIKELAYINGYSWWEGDRETKT</sequence>
<dbReference type="Gene3D" id="3.40.50.1820">
    <property type="entry name" value="alpha/beta hydrolase"/>
    <property type="match status" value="1"/>
</dbReference>
<evidence type="ECO:0000256" key="4">
    <source>
        <dbReference type="ARBA" id="ARBA00022825"/>
    </source>
</evidence>
<dbReference type="GO" id="GO:0004252">
    <property type="term" value="F:serine-type endopeptidase activity"/>
    <property type="evidence" value="ECO:0007669"/>
    <property type="project" value="UniProtKB-UniRule"/>
</dbReference>
<protein>
    <recommendedName>
        <fullName evidence="7">Peptidase C51 domain-containing protein</fullName>
    </recommendedName>
</protein>
<dbReference type="Proteomes" id="UP000185860">
    <property type="component" value="Unassembled WGS sequence"/>
</dbReference>
<dbReference type="InterPro" id="IPR025193">
    <property type="entry name" value="DUF4114"/>
</dbReference>
<dbReference type="PROSITE" id="PS51892">
    <property type="entry name" value="SUBTILASE"/>
    <property type="match status" value="1"/>
</dbReference>
<dbReference type="InterPro" id="IPR050131">
    <property type="entry name" value="Peptidase_S8_subtilisin-like"/>
</dbReference>
<dbReference type="SUPFAM" id="SSF89260">
    <property type="entry name" value="Collagen-binding domain"/>
    <property type="match status" value="4"/>
</dbReference>
<evidence type="ECO:0000313" key="9">
    <source>
        <dbReference type="Proteomes" id="UP000185860"/>
    </source>
</evidence>
<feature type="active site" description="Charge relay system" evidence="5">
    <location>
        <position position="419"/>
    </location>
</feature>
<dbReference type="Pfam" id="PF00082">
    <property type="entry name" value="Peptidase_S8"/>
    <property type="match status" value="1"/>
</dbReference>
<dbReference type="OrthoDB" id="9798386at2"/>
<keyword evidence="2 5" id="KW-0645">Protease</keyword>
<dbReference type="PANTHER" id="PTHR43806:SF11">
    <property type="entry name" value="CEREVISIN-RELATED"/>
    <property type="match status" value="1"/>
</dbReference>
<dbReference type="PROSITE" id="PS50911">
    <property type="entry name" value="CHAP"/>
    <property type="match status" value="1"/>
</dbReference>
<gene>
    <name evidence="8" type="ORF">NIES2119_25930</name>
</gene>
<feature type="compositionally biased region" description="Gly residues" evidence="6">
    <location>
        <begin position="2073"/>
        <end position="2106"/>
    </location>
</feature>
<feature type="active site" description="Charge relay system" evidence="5">
    <location>
        <position position="381"/>
    </location>
</feature>
<accession>A0A1U7I870</accession>
<organism evidence="8 9">
    <name type="scientific">[Phormidium ambiguum] IAM M-71</name>
    <dbReference type="NCBI Taxonomy" id="454136"/>
    <lineage>
        <taxon>Bacteria</taxon>
        <taxon>Bacillati</taxon>
        <taxon>Cyanobacteriota</taxon>
        <taxon>Cyanophyceae</taxon>
        <taxon>Oscillatoriophycideae</taxon>
        <taxon>Aerosakkonematales</taxon>
        <taxon>Aerosakkonemataceae</taxon>
        <taxon>Floridanema</taxon>
    </lineage>
</organism>
<dbReference type="SUPFAM" id="SSF53474">
    <property type="entry name" value="alpha/beta-Hydrolases"/>
    <property type="match status" value="1"/>
</dbReference>
<dbReference type="RefSeq" id="WP_073596381.1">
    <property type="nucleotide sequence ID" value="NZ_MRCE01000038.1"/>
</dbReference>
<dbReference type="Gene3D" id="3.40.50.200">
    <property type="entry name" value="Peptidase S8/S53 domain"/>
    <property type="match status" value="1"/>
</dbReference>
<dbReference type="PROSITE" id="PS00018">
    <property type="entry name" value="EF_HAND_1"/>
    <property type="match status" value="1"/>
</dbReference>
<dbReference type="Pfam" id="PF04151">
    <property type="entry name" value="PPC"/>
    <property type="match status" value="1"/>
</dbReference>
<dbReference type="Gene3D" id="3.40.390.10">
    <property type="entry name" value="Collagenase (Catalytic Domain)"/>
    <property type="match status" value="1"/>
</dbReference>